<comment type="caution">
    <text evidence="1">The sequence shown here is derived from an EMBL/GenBank/DDBJ whole genome shotgun (WGS) entry which is preliminary data.</text>
</comment>
<protein>
    <recommendedName>
        <fullName evidence="3">AB hydrolase-1 domain-containing protein</fullName>
    </recommendedName>
</protein>
<gene>
    <name evidence="1" type="ORF">GX50_02521</name>
</gene>
<dbReference type="Proteomes" id="UP000226031">
    <property type="component" value="Unassembled WGS sequence"/>
</dbReference>
<evidence type="ECO:0000313" key="1">
    <source>
        <dbReference type="EMBL" id="PGH34631.1"/>
    </source>
</evidence>
<name>A0A2B7ZMN5_9EURO</name>
<sequence>MSMSIARTGARAQMKKPTALVHNFRPQSFSFAQSGPVNFANHGQSYQLNEHEKGNKQHWFDGAYDIMQLINYFQSTMMLPLIGIGQSWGCVHLLPPAAWHPRIFQGVVLMVPVLETGYYHIEELKALGISELGLVWILFMRADLPMKAYPTGEDYATRAAESFVAHGFYRREPARLKEFLPGVHCKALYVWTADNSMLSTESYQNCIVGKTGTVLGGAGEKGTGQVKVFVEAEAEGHALSFLEPRGTAGAVAKWLGEELRPWWEGEEAKRRKEPAIDLTTVPLEWIERF</sequence>
<dbReference type="EMBL" id="PDND01000036">
    <property type="protein sequence ID" value="PGH34631.1"/>
    <property type="molecule type" value="Genomic_DNA"/>
</dbReference>
<keyword evidence="2" id="KW-1185">Reference proteome</keyword>
<dbReference type="Gene3D" id="3.40.50.1820">
    <property type="entry name" value="alpha/beta hydrolase"/>
    <property type="match status" value="1"/>
</dbReference>
<dbReference type="SUPFAM" id="SSF53474">
    <property type="entry name" value="alpha/beta-Hydrolases"/>
    <property type="match status" value="1"/>
</dbReference>
<dbReference type="AlphaFoldDB" id="A0A2B7ZMN5"/>
<evidence type="ECO:0008006" key="3">
    <source>
        <dbReference type="Google" id="ProtNLM"/>
    </source>
</evidence>
<dbReference type="STRING" id="73230.A0A2B7ZMN5"/>
<proteinExistence type="predicted"/>
<evidence type="ECO:0000313" key="2">
    <source>
        <dbReference type="Proteomes" id="UP000226031"/>
    </source>
</evidence>
<reference evidence="1 2" key="1">
    <citation type="submission" date="2017-10" db="EMBL/GenBank/DDBJ databases">
        <title>Comparative genomics in systemic dimorphic fungi from Ajellomycetaceae.</title>
        <authorList>
            <person name="Munoz J.F."/>
            <person name="Mcewen J.G."/>
            <person name="Clay O.K."/>
            <person name="Cuomo C.A."/>
        </authorList>
    </citation>
    <scope>NUCLEOTIDE SEQUENCE [LARGE SCALE GENOMIC DNA]</scope>
    <source>
        <strain evidence="1 2">UAMH4076</strain>
    </source>
</reference>
<accession>A0A2B7ZMN5</accession>
<dbReference type="InterPro" id="IPR029058">
    <property type="entry name" value="AB_hydrolase_fold"/>
</dbReference>
<organism evidence="1 2">
    <name type="scientific">[Emmonsia] crescens</name>
    <dbReference type="NCBI Taxonomy" id="73230"/>
    <lineage>
        <taxon>Eukaryota</taxon>
        <taxon>Fungi</taxon>
        <taxon>Dikarya</taxon>
        <taxon>Ascomycota</taxon>
        <taxon>Pezizomycotina</taxon>
        <taxon>Eurotiomycetes</taxon>
        <taxon>Eurotiomycetidae</taxon>
        <taxon>Onygenales</taxon>
        <taxon>Ajellomycetaceae</taxon>
        <taxon>Emergomyces</taxon>
    </lineage>
</organism>